<dbReference type="OrthoDB" id="80146at2759"/>
<dbReference type="Proteomes" id="UP000332933">
    <property type="component" value="Unassembled WGS sequence"/>
</dbReference>
<dbReference type="EMBL" id="VJMH01005138">
    <property type="protein sequence ID" value="KAF0700095.1"/>
    <property type="molecule type" value="Genomic_DNA"/>
</dbReference>
<reference evidence="2 3" key="1">
    <citation type="submission" date="2019-03" db="EMBL/GenBank/DDBJ databases">
        <authorList>
            <person name="Gaulin E."/>
            <person name="Dumas B."/>
        </authorList>
    </citation>
    <scope>NUCLEOTIDE SEQUENCE [LARGE SCALE GENOMIC DNA]</scope>
    <source>
        <strain evidence="2">CBS 568.67</strain>
    </source>
</reference>
<evidence type="ECO:0000313" key="3">
    <source>
        <dbReference type="Proteomes" id="UP000332933"/>
    </source>
</evidence>
<gene>
    <name evidence="2" type="primary">Aste57867_9374</name>
    <name evidence="1" type="ORF">As57867_009338</name>
    <name evidence="2" type="ORF">ASTE57867_9374</name>
</gene>
<protein>
    <submittedName>
        <fullName evidence="2">Aste57867_9374 protein</fullName>
    </submittedName>
</protein>
<reference evidence="1" key="2">
    <citation type="submission" date="2019-06" db="EMBL/GenBank/DDBJ databases">
        <title>Genomics analysis of Aphanomyces spp. identifies a new class of oomycete effector associated with host adaptation.</title>
        <authorList>
            <person name="Gaulin E."/>
        </authorList>
    </citation>
    <scope>NUCLEOTIDE SEQUENCE</scope>
    <source>
        <strain evidence="1">CBS 578.67</strain>
    </source>
</reference>
<dbReference type="EMBL" id="CAADRA010005159">
    <property type="protein sequence ID" value="VFT86255.1"/>
    <property type="molecule type" value="Genomic_DNA"/>
</dbReference>
<proteinExistence type="predicted"/>
<evidence type="ECO:0000313" key="1">
    <source>
        <dbReference type="EMBL" id="KAF0700095.1"/>
    </source>
</evidence>
<evidence type="ECO:0000313" key="2">
    <source>
        <dbReference type="EMBL" id="VFT86255.1"/>
    </source>
</evidence>
<name>A0A485KMM5_9STRA</name>
<organism evidence="2 3">
    <name type="scientific">Aphanomyces stellatus</name>
    <dbReference type="NCBI Taxonomy" id="120398"/>
    <lineage>
        <taxon>Eukaryota</taxon>
        <taxon>Sar</taxon>
        <taxon>Stramenopiles</taxon>
        <taxon>Oomycota</taxon>
        <taxon>Saprolegniomycetes</taxon>
        <taxon>Saprolegniales</taxon>
        <taxon>Verrucalvaceae</taxon>
        <taxon>Aphanomyces</taxon>
    </lineage>
</organism>
<keyword evidence="3" id="KW-1185">Reference proteome</keyword>
<accession>A0A485KMM5</accession>
<sequence length="187" mass="20431">MTTMTTIYCHFNGCKNIAIGDSRKCEAHKRKGMCAVDSCHNQAYRCGLCVRHGARSSQCSVDGCTKNVRVNGVCYQHAAILPSSQCAHEGCKSMARGSATCKRHSPRDSHVKSAAKNTIDEASLTPLPIANEFAAWDQIKLEGLDDVFEVMAEIDLAEQFELNAVCEMDLLWLGSISWEGIGTIQVC</sequence>
<dbReference type="AlphaFoldDB" id="A0A485KMM5"/>